<dbReference type="AlphaFoldDB" id="A0A3Q7G8D7"/>
<sequence length="78" mass="9167">MRLMKAIRNAEEVEKGRRNMKAIRPSYYCKNVYQGKRKGRRSYMVLYKAIKIHQEIRCETLVVEDEVDASSNGKKQAT</sequence>
<name>A0A3Q7G8D7_SOLLC</name>
<dbReference type="InParanoid" id="A0A3Q7G8D7"/>
<evidence type="ECO:0000313" key="2">
    <source>
        <dbReference type="Proteomes" id="UP000004994"/>
    </source>
</evidence>
<accession>A0A3Q7G8D7</accession>
<reference evidence="1" key="1">
    <citation type="journal article" date="2012" name="Nature">
        <title>The tomato genome sequence provides insights into fleshy fruit evolution.</title>
        <authorList>
            <consortium name="Tomato Genome Consortium"/>
        </authorList>
    </citation>
    <scope>NUCLEOTIDE SEQUENCE [LARGE SCALE GENOMIC DNA]</scope>
    <source>
        <strain evidence="1">cv. Heinz 1706</strain>
    </source>
</reference>
<dbReference type="PaxDb" id="4081-Solyc03g065060.1.1"/>
<dbReference type="Proteomes" id="UP000004994">
    <property type="component" value="Chromosome 3"/>
</dbReference>
<organism evidence="1">
    <name type="scientific">Solanum lycopersicum</name>
    <name type="common">Tomato</name>
    <name type="synonym">Lycopersicon esculentum</name>
    <dbReference type="NCBI Taxonomy" id="4081"/>
    <lineage>
        <taxon>Eukaryota</taxon>
        <taxon>Viridiplantae</taxon>
        <taxon>Streptophyta</taxon>
        <taxon>Embryophyta</taxon>
        <taxon>Tracheophyta</taxon>
        <taxon>Spermatophyta</taxon>
        <taxon>Magnoliopsida</taxon>
        <taxon>eudicotyledons</taxon>
        <taxon>Gunneridae</taxon>
        <taxon>Pentapetalae</taxon>
        <taxon>asterids</taxon>
        <taxon>lamiids</taxon>
        <taxon>Solanales</taxon>
        <taxon>Solanaceae</taxon>
        <taxon>Solanoideae</taxon>
        <taxon>Solaneae</taxon>
        <taxon>Solanum</taxon>
        <taxon>Solanum subgen. Lycopersicon</taxon>
    </lineage>
</organism>
<reference evidence="1" key="2">
    <citation type="submission" date="2019-01" db="UniProtKB">
        <authorList>
            <consortium name="EnsemblPlants"/>
        </authorList>
    </citation>
    <scope>IDENTIFICATION</scope>
    <source>
        <strain evidence="1">cv. Heinz 1706</strain>
    </source>
</reference>
<proteinExistence type="predicted"/>
<keyword evidence="2" id="KW-1185">Reference proteome</keyword>
<evidence type="ECO:0000313" key="1">
    <source>
        <dbReference type="EnsemblPlants" id="Solyc03g065060.1.1.1"/>
    </source>
</evidence>
<dbReference type="EnsemblPlants" id="Solyc03g065060.1.1">
    <property type="protein sequence ID" value="Solyc03g065060.1.1.1"/>
    <property type="gene ID" value="Solyc03g065060.1"/>
</dbReference>
<dbReference type="Gramene" id="Solyc03g065060.1.1">
    <property type="protein sequence ID" value="Solyc03g065060.1.1.1"/>
    <property type="gene ID" value="Solyc03g065060.1"/>
</dbReference>
<dbReference type="SMR" id="A0A3Q7G8D7"/>
<protein>
    <submittedName>
        <fullName evidence="1">Uncharacterized protein</fullName>
    </submittedName>
</protein>